<dbReference type="Gene3D" id="3.40.50.1010">
    <property type="entry name" value="5'-nuclease"/>
    <property type="match status" value="1"/>
</dbReference>
<organism evidence="2 3">
    <name type="scientific">Pseudaestuariivita atlantica</name>
    <dbReference type="NCBI Taxonomy" id="1317121"/>
    <lineage>
        <taxon>Bacteria</taxon>
        <taxon>Pseudomonadati</taxon>
        <taxon>Pseudomonadota</taxon>
        <taxon>Alphaproteobacteria</taxon>
        <taxon>Rhodobacterales</taxon>
        <taxon>Paracoccaceae</taxon>
        <taxon>Pseudaestuariivita</taxon>
    </lineage>
</organism>
<dbReference type="PANTHER" id="PTHR36173:SF2">
    <property type="entry name" value="RIBONUCLEASE VAPC16"/>
    <property type="match status" value="1"/>
</dbReference>
<dbReference type="PATRIC" id="fig|1317121.7.peg.846"/>
<dbReference type="OrthoDB" id="9798990at2"/>
<dbReference type="AlphaFoldDB" id="A0A0L1JL56"/>
<dbReference type="InterPro" id="IPR029060">
    <property type="entry name" value="PIN-like_dom_sf"/>
</dbReference>
<evidence type="ECO:0000313" key="3">
    <source>
        <dbReference type="Proteomes" id="UP000036938"/>
    </source>
</evidence>
<dbReference type="EMBL" id="AQQZ01000013">
    <property type="protein sequence ID" value="KNG92158.1"/>
    <property type="molecule type" value="Genomic_DNA"/>
</dbReference>
<dbReference type="InterPro" id="IPR002716">
    <property type="entry name" value="PIN_dom"/>
</dbReference>
<dbReference type="InterPro" id="IPR041705">
    <property type="entry name" value="PIN_Sll0205"/>
</dbReference>
<name>A0A0L1JL56_9RHOB</name>
<dbReference type="STRING" id="1317121.ATO11_18730"/>
<gene>
    <name evidence="2" type="ORF">ATO11_18730</name>
</gene>
<feature type="domain" description="PIN" evidence="1">
    <location>
        <begin position="3"/>
        <end position="122"/>
    </location>
</feature>
<evidence type="ECO:0000313" key="2">
    <source>
        <dbReference type="EMBL" id="KNG92158.1"/>
    </source>
</evidence>
<keyword evidence="3" id="KW-1185">Reference proteome</keyword>
<dbReference type="RefSeq" id="WP_050532452.1">
    <property type="nucleotide sequence ID" value="NZ_AQQZ01000013.1"/>
</dbReference>
<comment type="caution">
    <text evidence="2">The sequence shown here is derived from an EMBL/GenBank/DDBJ whole genome shotgun (WGS) entry which is preliminary data.</text>
</comment>
<dbReference type="PANTHER" id="PTHR36173">
    <property type="entry name" value="RIBONUCLEASE VAPC16-RELATED"/>
    <property type="match status" value="1"/>
</dbReference>
<reference evidence="2 3" key="1">
    <citation type="journal article" date="2015" name="Int. J. Syst. Evol. Microbiol.">
        <title>Aestuariivita atlantica sp. nov., isolated from deep sea sediment of the Atlantic Ocean.</title>
        <authorList>
            <person name="Li G."/>
            <person name="Lai Q."/>
            <person name="Du Y."/>
            <person name="Liu X."/>
            <person name="Sun F."/>
            <person name="Shao Z."/>
        </authorList>
    </citation>
    <scope>NUCLEOTIDE SEQUENCE [LARGE SCALE GENOMIC DNA]</scope>
    <source>
        <strain evidence="2 3">22II-S11-z3</strain>
    </source>
</reference>
<sequence length="127" mass="13822">MTYLLDTHLLLWAAYAPDKLSAPARALIEDPANDLYFSVTSLWEVAIKAALGRADFTVDAGMLRAGLIQNGYIEQVIEGRHVLTLTSLPRHHADPFDRMLVAQALADGRPLVTADRALAAYPGVLPV</sequence>
<accession>A0A0L1JL56</accession>
<dbReference type="Proteomes" id="UP000036938">
    <property type="component" value="Unassembled WGS sequence"/>
</dbReference>
<proteinExistence type="predicted"/>
<protein>
    <submittedName>
        <fullName evidence="2">Twitching motility protein PilT</fullName>
    </submittedName>
</protein>
<dbReference type="InterPro" id="IPR052919">
    <property type="entry name" value="TA_system_RNase"/>
</dbReference>
<dbReference type="Pfam" id="PF01850">
    <property type="entry name" value="PIN"/>
    <property type="match status" value="1"/>
</dbReference>
<dbReference type="CDD" id="cd09872">
    <property type="entry name" value="PIN_Sll0205-like"/>
    <property type="match status" value="1"/>
</dbReference>
<dbReference type="SUPFAM" id="SSF88723">
    <property type="entry name" value="PIN domain-like"/>
    <property type="match status" value="1"/>
</dbReference>
<evidence type="ECO:0000259" key="1">
    <source>
        <dbReference type="Pfam" id="PF01850"/>
    </source>
</evidence>